<evidence type="ECO:0000313" key="6">
    <source>
        <dbReference type="EMBL" id="SLN69137.1"/>
    </source>
</evidence>
<name>A0A1X7A3N1_9RHOB</name>
<dbReference type="SUPFAM" id="SSF53335">
    <property type="entry name" value="S-adenosyl-L-methionine-dependent methyltransferases"/>
    <property type="match status" value="1"/>
</dbReference>
<dbReference type="PANTHER" id="PTHR43667">
    <property type="entry name" value="CYCLOPROPANE-FATTY-ACYL-PHOSPHOLIPID SYNTHASE"/>
    <property type="match status" value="1"/>
</dbReference>
<evidence type="ECO:0000256" key="1">
    <source>
        <dbReference type="ARBA" id="ARBA00010815"/>
    </source>
</evidence>
<keyword evidence="2 6" id="KW-0489">Methyltransferase</keyword>
<dbReference type="CDD" id="cd02440">
    <property type="entry name" value="AdoMet_MTases"/>
    <property type="match status" value="1"/>
</dbReference>
<accession>A0A1X7A3N1</accession>
<dbReference type="GO" id="GO:0102082">
    <property type="term" value="F:demethylrebeccamycin--D-glucose O-methyltransferase activity"/>
    <property type="evidence" value="ECO:0007669"/>
    <property type="project" value="UniProtKB-EC"/>
</dbReference>
<keyword evidence="4" id="KW-0949">S-adenosyl-L-methionine</keyword>
<evidence type="ECO:0000313" key="7">
    <source>
        <dbReference type="Proteomes" id="UP000193061"/>
    </source>
</evidence>
<dbReference type="EMBL" id="FWFX01000015">
    <property type="protein sequence ID" value="SLN69137.1"/>
    <property type="molecule type" value="Genomic_DNA"/>
</dbReference>
<evidence type="ECO:0000256" key="2">
    <source>
        <dbReference type="ARBA" id="ARBA00022603"/>
    </source>
</evidence>
<evidence type="ECO:0000256" key="4">
    <source>
        <dbReference type="ARBA" id="ARBA00022691"/>
    </source>
</evidence>
<proteinExistence type="inferred from homology"/>
<dbReference type="InterPro" id="IPR029063">
    <property type="entry name" value="SAM-dependent_MTases_sf"/>
</dbReference>
<keyword evidence="7" id="KW-1185">Reference proteome</keyword>
<dbReference type="RefSeq" id="WP_085807397.1">
    <property type="nucleotide sequence ID" value="NZ_FWFX01000015.1"/>
</dbReference>
<evidence type="ECO:0000256" key="3">
    <source>
        <dbReference type="ARBA" id="ARBA00022679"/>
    </source>
</evidence>
<dbReference type="Pfam" id="PF02353">
    <property type="entry name" value="CMAS"/>
    <property type="match status" value="1"/>
</dbReference>
<evidence type="ECO:0000256" key="5">
    <source>
        <dbReference type="ARBA" id="ARBA00023098"/>
    </source>
</evidence>
<sequence>MTDAIKSMQLYPRAERLLDDLAAIGIANGMPVDVETLNQFDQLHYHGTEALDVAIDQTGMAAREQVLEIGSGWGGCARYLAHRSGAHVTAVELQEDYNRIAQDLTNRSGLKEGVTHLNADFLEIALPRHGFDHAVSWLALFHIPGRARYLGKVHDALKPGGNFYAEDLYLISPPDKAEQEDFKRHLFPNSLVNIESYRTTLREAGFEITDITDMTEDWATFTATRLEAFRNSRSAYVAVHGTDGYRVIETFYDKMAGYFARGLVGGIRFMSRR</sequence>
<dbReference type="Gene3D" id="3.40.50.150">
    <property type="entry name" value="Vaccinia Virus protein VP39"/>
    <property type="match status" value="1"/>
</dbReference>
<reference evidence="6 7" key="1">
    <citation type="submission" date="2017-03" db="EMBL/GenBank/DDBJ databases">
        <authorList>
            <person name="Afonso C.L."/>
            <person name="Miller P.J."/>
            <person name="Scott M.A."/>
            <person name="Spackman E."/>
            <person name="Goraichik I."/>
            <person name="Dimitrov K.M."/>
            <person name="Suarez D.L."/>
            <person name="Swayne D.E."/>
        </authorList>
    </citation>
    <scope>NUCLEOTIDE SEQUENCE [LARGE SCALE GENOMIC DNA]</scope>
    <source>
        <strain evidence="6 7">CECT 7450</strain>
    </source>
</reference>
<keyword evidence="5" id="KW-0443">Lipid metabolism</keyword>
<comment type="similarity">
    <text evidence="1">Belongs to the CFA/CMAS family.</text>
</comment>
<dbReference type="GO" id="GO:0032259">
    <property type="term" value="P:methylation"/>
    <property type="evidence" value="ECO:0007669"/>
    <property type="project" value="UniProtKB-KW"/>
</dbReference>
<dbReference type="InterPro" id="IPR050723">
    <property type="entry name" value="CFA/CMAS"/>
</dbReference>
<dbReference type="AlphaFoldDB" id="A0A1X7A3N1"/>
<dbReference type="Proteomes" id="UP000193061">
    <property type="component" value="Unassembled WGS sequence"/>
</dbReference>
<dbReference type="OrthoDB" id="9765084at2"/>
<keyword evidence="3 6" id="KW-0808">Transferase</keyword>
<dbReference type="EC" id="2.1.1.164" evidence="6"/>
<organism evidence="6 7">
    <name type="scientific">Roseovarius albus</name>
    <dbReference type="NCBI Taxonomy" id="1247867"/>
    <lineage>
        <taxon>Bacteria</taxon>
        <taxon>Pseudomonadati</taxon>
        <taxon>Pseudomonadota</taxon>
        <taxon>Alphaproteobacteria</taxon>
        <taxon>Rhodobacterales</taxon>
        <taxon>Roseobacteraceae</taxon>
        <taxon>Roseovarius</taxon>
    </lineage>
</organism>
<protein>
    <submittedName>
        <fullName evidence="6">Demethylrebeccamycin-D-glucose O-methyltransferase</fullName>
        <ecNumber evidence="6">2.1.1.164</ecNumber>
    </submittedName>
</protein>
<dbReference type="GO" id="GO:0006629">
    <property type="term" value="P:lipid metabolic process"/>
    <property type="evidence" value="ECO:0007669"/>
    <property type="project" value="UniProtKB-KW"/>
</dbReference>
<dbReference type="PANTHER" id="PTHR43667:SF1">
    <property type="entry name" value="CYCLOPROPANE-FATTY-ACYL-PHOSPHOLIPID SYNTHASE"/>
    <property type="match status" value="1"/>
</dbReference>
<gene>
    <name evidence="6" type="primary">rebM_2</name>
    <name evidence="6" type="ORF">ROA7450_03736</name>
</gene>